<name>A0AA36FUH4_9BILA</name>
<evidence type="ECO:0000313" key="4">
    <source>
        <dbReference type="Proteomes" id="UP001177023"/>
    </source>
</evidence>
<protein>
    <submittedName>
        <fullName evidence="3">Uncharacterized protein</fullName>
    </submittedName>
</protein>
<keyword evidence="2" id="KW-1133">Transmembrane helix</keyword>
<accession>A0AA36FUH4</accession>
<keyword evidence="2" id="KW-0472">Membrane</keyword>
<keyword evidence="2" id="KW-0812">Transmembrane</keyword>
<evidence type="ECO:0000313" key="3">
    <source>
        <dbReference type="EMBL" id="CAJ0567413.1"/>
    </source>
</evidence>
<feature type="transmembrane region" description="Helical" evidence="2">
    <location>
        <begin position="66"/>
        <end position="90"/>
    </location>
</feature>
<proteinExistence type="predicted"/>
<comment type="caution">
    <text evidence="3">The sequence shown here is derived from an EMBL/GenBank/DDBJ whole genome shotgun (WGS) entry which is preliminary data.</text>
</comment>
<organism evidence="3 4">
    <name type="scientific">Mesorhabditis spiculigera</name>
    <dbReference type="NCBI Taxonomy" id="96644"/>
    <lineage>
        <taxon>Eukaryota</taxon>
        <taxon>Metazoa</taxon>
        <taxon>Ecdysozoa</taxon>
        <taxon>Nematoda</taxon>
        <taxon>Chromadorea</taxon>
        <taxon>Rhabditida</taxon>
        <taxon>Rhabditina</taxon>
        <taxon>Rhabditomorpha</taxon>
        <taxon>Rhabditoidea</taxon>
        <taxon>Rhabditidae</taxon>
        <taxon>Mesorhabditinae</taxon>
        <taxon>Mesorhabditis</taxon>
    </lineage>
</organism>
<evidence type="ECO:0000256" key="2">
    <source>
        <dbReference type="SAM" id="Phobius"/>
    </source>
</evidence>
<keyword evidence="4" id="KW-1185">Reference proteome</keyword>
<feature type="region of interest" description="Disordered" evidence="1">
    <location>
        <begin position="27"/>
        <end position="53"/>
    </location>
</feature>
<dbReference type="EMBL" id="CATQJA010001489">
    <property type="protein sequence ID" value="CAJ0567413.1"/>
    <property type="molecule type" value="Genomic_DNA"/>
</dbReference>
<gene>
    <name evidence="3" type="ORF">MSPICULIGERA_LOCUS5966</name>
</gene>
<reference evidence="3" key="1">
    <citation type="submission" date="2023-06" db="EMBL/GenBank/DDBJ databases">
        <authorList>
            <person name="Delattre M."/>
        </authorList>
    </citation>
    <scope>NUCLEOTIDE SEQUENCE</scope>
    <source>
        <strain evidence="3">AF72</strain>
    </source>
</reference>
<feature type="non-terminal residue" evidence="3">
    <location>
        <position position="1"/>
    </location>
</feature>
<sequence length="110" mass="12410">MLLFNSLVLLLFIPAAVLSQDGAPVDYSERMPSGENRKPTSGGLSSGPEVKKREGDLRMEPYGEAWVAHVLQIWAVSTLPTIIFCVWRLIARIRDPERQRPMPKQSHLLK</sequence>
<evidence type="ECO:0000256" key="1">
    <source>
        <dbReference type="SAM" id="MobiDB-lite"/>
    </source>
</evidence>
<dbReference type="Proteomes" id="UP001177023">
    <property type="component" value="Unassembled WGS sequence"/>
</dbReference>
<dbReference type="AlphaFoldDB" id="A0AA36FUH4"/>